<dbReference type="EMBL" id="SDOV01000007">
    <property type="protein sequence ID" value="KAH7639848.1"/>
    <property type="molecule type" value="Genomic_DNA"/>
</dbReference>
<accession>A0A9D4SFK3</accession>
<reference evidence="1" key="2">
    <citation type="journal article" date="2021" name="World Allergy Organ. J.">
        <title>Chromosome-level assembly of Dermatophagoides farinae genome and transcriptome reveals two novel allergens Der f 37 and Der f 39.</title>
        <authorList>
            <person name="Chen J."/>
            <person name="Cai Z."/>
            <person name="Fan D."/>
            <person name="Hu J."/>
            <person name="Hou Y."/>
            <person name="He Y."/>
            <person name="Zhang Z."/>
            <person name="Zhao Z."/>
            <person name="Gao P."/>
            <person name="Hu W."/>
            <person name="Sun J."/>
            <person name="Li J."/>
            <person name="Ji K."/>
        </authorList>
    </citation>
    <scope>NUCLEOTIDE SEQUENCE</scope>
    <source>
        <strain evidence="1">JKM2019</strain>
    </source>
</reference>
<proteinExistence type="predicted"/>
<reference evidence="1" key="1">
    <citation type="submission" date="2020-06" db="EMBL/GenBank/DDBJ databases">
        <authorList>
            <person name="Ji K."/>
            <person name="Li J."/>
        </authorList>
    </citation>
    <scope>NUCLEOTIDE SEQUENCE</scope>
    <source>
        <strain evidence="1">JKM2019</strain>
        <tissue evidence="1">Whole body</tissue>
    </source>
</reference>
<organism evidence="1">
    <name type="scientific">Dermatophagoides farinae</name>
    <name type="common">American house dust mite</name>
    <dbReference type="NCBI Taxonomy" id="6954"/>
    <lineage>
        <taxon>Eukaryota</taxon>
        <taxon>Metazoa</taxon>
        <taxon>Ecdysozoa</taxon>
        <taxon>Arthropoda</taxon>
        <taxon>Chelicerata</taxon>
        <taxon>Arachnida</taxon>
        <taxon>Acari</taxon>
        <taxon>Acariformes</taxon>
        <taxon>Sarcoptiformes</taxon>
        <taxon>Astigmata</taxon>
        <taxon>Psoroptidia</taxon>
        <taxon>Analgoidea</taxon>
        <taxon>Pyroglyphidae</taxon>
        <taxon>Dermatophagoidinae</taxon>
        <taxon>Dermatophagoides</taxon>
    </lineage>
</organism>
<dbReference type="Proteomes" id="UP000828236">
    <property type="component" value="Unassembled WGS sequence"/>
</dbReference>
<comment type="caution">
    <text evidence="1">The sequence shown here is derived from an EMBL/GenBank/DDBJ whole genome shotgun (WGS) entry which is preliminary data.</text>
</comment>
<protein>
    <submittedName>
        <fullName evidence="1">Uncharacterized protein</fullName>
    </submittedName>
</protein>
<dbReference type="AlphaFoldDB" id="A0A9D4SFK3"/>
<gene>
    <name evidence="1" type="ORF">HUG17_3881</name>
</gene>
<evidence type="ECO:0000313" key="1">
    <source>
        <dbReference type="EMBL" id="KAH7639848.1"/>
    </source>
</evidence>
<name>A0A9D4SFK3_DERFA</name>
<sequence>MSAIYIVSILLNLQKTSSSLTYIKSSDQLMSALIHIMYNHFNHPSLLADCLHLINGLMDYSHDLVKKLSTDPKWKRLTQRIESRYLQPLKMNNILGQQQTTTMMDMEQCDQCRTIQAIIKTIMGRLL</sequence>